<gene>
    <name evidence="1" type="ORF">SAMN05216282_10597</name>
</gene>
<dbReference type="Proteomes" id="UP000198701">
    <property type="component" value="Unassembled WGS sequence"/>
</dbReference>
<evidence type="ECO:0000313" key="1">
    <source>
        <dbReference type="EMBL" id="SDK35810.1"/>
    </source>
</evidence>
<dbReference type="EMBL" id="FNFU01000005">
    <property type="protein sequence ID" value="SDK35810.1"/>
    <property type="molecule type" value="Genomic_DNA"/>
</dbReference>
<reference evidence="1 2" key="1">
    <citation type="submission" date="2016-10" db="EMBL/GenBank/DDBJ databases">
        <authorList>
            <person name="de Groot N.N."/>
        </authorList>
    </citation>
    <scope>NUCLEOTIDE SEQUENCE [LARGE SCALE GENOMIC DNA]</scope>
    <source>
        <strain evidence="1 2">CGMCC 1.5382</strain>
    </source>
</reference>
<evidence type="ECO:0000313" key="2">
    <source>
        <dbReference type="Proteomes" id="UP000198701"/>
    </source>
</evidence>
<dbReference type="AlphaFoldDB" id="A0A1G9B9V4"/>
<proteinExistence type="predicted"/>
<sequence>MRRVDLLTSRDVAAAVRATKAVAPREERQAQFERLVKAVVAQVRRNSARYVVDAEMENRARAHRGKPHVPIESMVVRLAMLEIIERMPTDRLTVEDARNAARVAKLHIEMAFQVRPAAVINRIHRLQLF</sequence>
<keyword evidence="2" id="KW-1185">Reference proteome</keyword>
<organism evidence="1 2">
    <name type="scientific">Cryobacterium psychrotolerans</name>
    <dbReference type="NCBI Taxonomy" id="386301"/>
    <lineage>
        <taxon>Bacteria</taxon>
        <taxon>Bacillati</taxon>
        <taxon>Actinomycetota</taxon>
        <taxon>Actinomycetes</taxon>
        <taxon>Micrococcales</taxon>
        <taxon>Microbacteriaceae</taxon>
        <taxon>Cryobacterium</taxon>
    </lineage>
</organism>
<accession>A0A1G9B9V4</accession>
<dbReference type="OrthoDB" id="5117021at2"/>
<name>A0A1G9B9V4_9MICO</name>
<protein>
    <submittedName>
        <fullName evidence="1">Uncharacterized protein</fullName>
    </submittedName>
</protein>
<dbReference type="RefSeq" id="WP_135109370.1">
    <property type="nucleotide sequence ID" value="NZ_FNFU01000005.1"/>
</dbReference>